<feature type="transmembrane region" description="Helical" evidence="1">
    <location>
        <begin position="334"/>
        <end position="355"/>
    </location>
</feature>
<dbReference type="Proteomes" id="UP000524404">
    <property type="component" value="Unassembled WGS sequence"/>
</dbReference>
<dbReference type="RefSeq" id="WP_184134098.1">
    <property type="nucleotide sequence ID" value="NZ_JACHKT010000014.1"/>
</dbReference>
<dbReference type="EMBL" id="JACHKT010000014">
    <property type="protein sequence ID" value="MBB6003568.1"/>
    <property type="molecule type" value="Genomic_DNA"/>
</dbReference>
<evidence type="ECO:0000256" key="1">
    <source>
        <dbReference type="SAM" id="Phobius"/>
    </source>
</evidence>
<keyword evidence="1" id="KW-0812">Transmembrane</keyword>
<dbReference type="Pfam" id="PF03929">
    <property type="entry name" value="PepSY_TM"/>
    <property type="match status" value="1"/>
</dbReference>
<evidence type="ECO:0000313" key="3">
    <source>
        <dbReference type="Proteomes" id="UP000524404"/>
    </source>
</evidence>
<keyword evidence="1" id="KW-1133">Transmembrane helix</keyword>
<keyword evidence="3" id="KW-1185">Reference proteome</keyword>
<reference evidence="2 3" key="1">
    <citation type="submission" date="2020-08" db="EMBL/GenBank/DDBJ databases">
        <title>Functional genomics of gut bacteria from endangered species of beetles.</title>
        <authorList>
            <person name="Carlos-Shanley C."/>
        </authorList>
    </citation>
    <scope>NUCLEOTIDE SEQUENCE [LARGE SCALE GENOMIC DNA]</scope>
    <source>
        <strain evidence="2 3">S00070</strain>
    </source>
</reference>
<name>A0A841ESB1_9BACT</name>
<dbReference type="PANTHER" id="PTHR34219">
    <property type="entry name" value="IRON-REGULATED INNER MEMBRANE PROTEIN-RELATED"/>
    <property type="match status" value="1"/>
</dbReference>
<dbReference type="InterPro" id="IPR005625">
    <property type="entry name" value="PepSY-ass_TM"/>
</dbReference>
<accession>A0A841ESB1</accession>
<dbReference type="AlphaFoldDB" id="A0A841ESB1"/>
<feature type="transmembrane region" description="Helical" evidence="1">
    <location>
        <begin position="194"/>
        <end position="216"/>
    </location>
</feature>
<keyword evidence="1" id="KW-0472">Membrane</keyword>
<feature type="transmembrane region" description="Helical" evidence="1">
    <location>
        <begin position="147"/>
        <end position="173"/>
    </location>
</feature>
<feature type="transmembrane region" description="Helical" evidence="1">
    <location>
        <begin position="12"/>
        <end position="34"/>
    </location>
</feature>
<evidence type="ECO:0000313" key="2">
    <source>
        <dbReference type="EMBL" id="MBB6003568.1"/>
    </source>
</evidence>
<proteinExistence type="predicted"/>
<protein>
    <submittedName>
        <fullName evidence="2">Putative iron-regulated membrane protein</fullName>
    </submittedName>
</protein>
<gene>
    <name evidence="2" type="ORF">HNP25_002226</name>
</gene>
<sequence length="358" mass="41452">MKLYRKLYSVHKWLGLTTGFFLLLLGLSGSILVFKDELEELVYADLNTVTVKKNPLAIDDIYRIITREYPNLDGISWINPHAPANESYFFRLYLNDTKLTTYDLGLIRINQYTGQIIRHGRSDDWRVDLLEWCFQFHFSFHQGMPGAAFAASMGIVMLLSMLTGVLVYRKFIWKVLTFKVKIKTKNWRTISSDLHRVVGVWALVLNSIIFFTGFWMNLFAFESETWRNEEIPTPQNTLVKVSLDKMYQEALKKMPDLVPNYVYLPTQPKKKFNVRGNIEGQNPLFAGGNRVNFNAETGEFINVQRFSEMAIGDKIEALFFPLHVGNYGGVFLKILYVIIGLTPGLLTITGFLLWWRKK</sequence>
<comment type="caution">
    <text evidence="2">The sequence shown here is derived from an EMBL/GenBank/DDBJ whole genome shotgun (WGS) entry which is preliminary data.</text>
</comment>
<organism evidence="2 3">
    <name type="scientific">Arcicella rosea</name>
    <dbReference type="NCBI Taxonomy" id="502909"/>
    <lineage>
        <taxon>Bacteria</taxon>
        <taxon>Pseudomonadati</taxon>
        <taxon>Bacteroidota</taxon>
        <taxon>Cytophagia</taxon>
        <taxon>Cytophagales</taxon>
        <taxon>Flectobacillaceae</taxon>
        <taxon>Arcicella</taxon>
    </lineage>
</organism>